<dbReference type="Proteomes" id="UP000342249">
    <property type="component" value="Unassembled WGS sequence"/>
</dbReference>
<reference evidence="1 2" key="1">
    <citation type="journal article" date="2019" name="Lett. Appl. Microbiol.">
        <title>A case of 'blown pack' spoilage of vacuum-packaged pork likely associated with Clostridium estertheticum in Canada.</title>
        <authorList>
            <person name="Zhang P."/>
            <person name="Ward P."/>
            <person name="McMullen L.M."/>
            <person name="Yang X."/>
        </authorList>
    </citation>
    <scope>NUCLEOTIDE SEQUENCE [LARGE SCALE GENOMIC DNA]</scope>
    <source>
        <strain evidence="1 2">MA19</strain>
    </source>
</reference>
<dbReference type="AlphaFoldDB" id="A0A5N7IJ01"/>
<dbReference type="SUPFAM" id="SSF55008">
    <property type="entry name" value="HMA, heavy metal-associated domain"/>
    <property type="match status" value="1"/>
</dbReference>
<name>A0A5N7IJ01_9CLOT</name>
<sequence>MSLLSGMLTGYMLMKAARGQINNKSEISFNGTIQVKQNISGRLRIYCDKLRDNKLSQAINVQLCRIEGIKQVSVSLITGSILVIYDGKKIDSNLLQAAIVKLLGLDKESEKASNSIIMQEVTIANQALNYAMLDKTGGIIDLKTTLPIIFVGLAIKELVRTGNLGIPAPITLLYWAYNSFGLGGGKI</sequence>
<dbReference type="InterPro" id="IPR006121">
    <property type="entry name" value="HMA_dom"/>
</dbReference>
<dbReference type="Gene3D" id="3.30.70.100">
    <property type="match status" value="1"/>
</dbReference>
<accession>A0A5N7IJ01</accession>
<organism evidence="1 2">
    <name type="scientific">Clostridium estertheticum</name>
    <dbReference type="NCBI Taxonomy" id="238834"/>
    <lineage>
        <taxon>Bacteria</taxon>
        <taxon>Bacillati</taxon>
        <taxon>Bacillota</taxon>
        <taxon>Clostridia</taxon>
        <taxon>Eubacteriales</taxon>
        <taxon>Clostridiaceae</taxon>
        <taxon>Clostridium</taxon>
    </lineage>
</organism>
<comment type="caution">
    <text evidence="1">The sequence shown here is derived from an EMBL/GenBank/DDBJ whole genome shotgun (WGS) entry which is preliminary data.</text>
</comment>
<dbReference type="InterPro" id="IPR036163">
    <property type="entry name" value="HMA_dom_sf"/>
</dbReference>
<dbReference type="Pfam" id="PF19991">
    <property type="entry name" value="HMA_2"/>
    <property type="match status" value="1"/>
</dbReference>
<protein>
    <submittedName>
        <fullName evidence="1">Heavy-metal-associated domain-containing protein</fullName>
    </submittedName>
</protein>
<dbReference type="CDD" id="cd00371">
    <property type="entry name" value="HMA"/>
    <property type="match status" value="1"/>
</dbReference>
<proteinExistence type="predicted"/>
<dbReference type="EMBL" id="SPSF01000011">
    <property type="protein sequence ID" value="MPQ60950.1"/>
    <property type="molecule type" value="Genomic_DNA"/>
</dbReference>
<dbReference type="GO" id="GO:0046872">
    <property type="term" value="F:metal ion binding"/>
    <property type="evidence" value="ECO:0007669"/>
    <property type="project" value="InterPro"/>
</dbReference>
<evidence type="ECO:0000313" key="1">
    <source>
        <dbReference type="EMBL" id="MPQ60950.1"/>
    </source>
</evidence>
<gene>
    <name evidence="1" type="ORF">E4V82_02320</name>
</gene>
<dbReference type="RefSeq" id="WP_152750084.1">
    <property type="nucleotide sequence ID" value="NZ_SPSE01000012.1"/>
</dbReference>
<evidence type="ECO:0000313" key="2">
    <source>
        <dbReference type="Proteomes" id="UP000342249"/>
    </source>
</evidence>